<feature type="non-terminal residue" evidence="3">
    <location>
        <position position="1"/>
    </location>
</feature>
<dbReference type="GO" id="GO:0003723">
    <property type="term" value="F:RNA binding"/>
    <property type="evidence" value="ECO:0007669"/>
    <property type="project" value="InterPro"/>
</dbReference>
<dbReference type="PROSITE" id="PS51375">
    <property type="entry name" value="PPR"/>
    <property type="match status" value="1"/>
</dbReference>
<keyword evidence="1" id="KW-0677">Repeat</keyword>
<evidence type="ECO:0008006" key="5">
    <source>
        <dbReference type="Google" id="ProtNLM"/>
    </source>
</evidence>
<proteinExistence type="predicted"/>
<protein>
    <recommendedName>
        <fullName evidence="5">Pentatricopeptide repeat-containing protein</fullName>
    </recommendedName>
</protein>
<dbReference type="NCBIfam" id="TIGR00756">
    <property type="entry name" value="PPR"/>
    <property type="match status" value="1"/>
</dbReference>
<reference evidence="3 4" key="1">
    <citation type="journal article" date="2013" name="Proc. Natl. Acad. Sci. U.S.A.">
        <title>Fine-scale variation in meiotic recombination in Mimulus inferred from population shotgun sequencing.</title>
        <authorList>
            <person name="Hellsten U."/>
            <person name="Wright K.M."/>
            <person name="Jenkins J."/>
            <person name="Shu S."/>
            <person name="Yuan Y."/>
            <person name="Wessler S.R."/>
            <person name="Schmutz J."/>
            <person name="Willis J.H."/>
            <person name="Rokhsar D.S."/>
        </authorList>
    </citation>
    <scope>NUCLEOTIDE SEQUENCE [LARGE SCALE GENOMIC DNA]</scope>
    <source>
        <strain evidence="4">cv. DUN x IM62</strain>
    </source>
</reference>
<dbReference type="EMBL" id="KI632325">
    <property type="protein sequence ID" value="EYU18701.1"/>
    <property type="molecule type" value="Genomic_DNA"/>
</dbReference>
<dbReference type="InterPro" id="IPR011990">
    <property type="entry name" value="TPR-like_helical_dom_sf"/>
</dbReference>
<dbReference type="PANTHER" id="PTHR47926">
    <property type="entry name" value="PENTATRICOPEPTIDE REPEAT-CONTAINING PROTEIN"/>
    <property type="match status" value="1"/>
</dbReference>
<dbReference type="Proteomes" id="UP000030748">
    <property type="component" value="Unassembled WGS sequence"/>
</dbReference>
<evidence type="ECO:0000313" key="4">
    <source>
        <dbReference type="Proteomes" id="UP000030748"/>
    </source>
</evidence>
<dbReference type="Gene3D" id="1.25.40.10">
    <property type="entry name" value="Tetratricopeptide repeat domain"/>
    <property type="match status" value="2"/>
</dbReference>
<evidence type="ECO:0000256" key="2">
    <source>
        <dbReference type="PROSITE-ProRule" id="PRU00708"/>
    </source>
</evidence>
<dbReference type="eggNOG" id="KOG4197">
    <property type="taxonomic scope" value="Eukaryota"/>
</dbReference>
<dbReference type="InterPro" id="IPR046960">
    <property type="entry name" value="PPR_At4g14850-like_plant"/>
</dbReference>
<evidence type="ECO:0000256" key="1">
    <source>
        <dbReference type="ARBA" id="ARBA00022737"/>
    </source>
</evidence>
<dbReference type="GO" id="GO:0009451">
    <property type="term" value="P:RNA modification"/>
    <property type="evidence" value="ECO:0007669"/>
    <property type="project" value="InterPro"/>
</dbReference>
<dbReference type="Pfam" id="PF01535">
    <property type="entry name" value="PPR"/>
    <property type="match status" value="2"/>
</dbReference>
<name>A0A022PSE9_ERYGU</name>
<evidence type="ECO:0000313" key="3">
    <source>
        <dbReference type="EMBL" id="EYU18701.1"/>
    </source>
</evidence>
<feature type="repeat" description="PPR" evidence="2">
    <location>
        <begin position="161"/>
        <end position="195"/>
    </location>
</feature>
<gene>
    <name evidence="3" type="ORF">MIMGU_mgv1a024302mg</name>
</gene>
<accession>A0A022PSE9</accession>
<dbReference type="InterPro" id="IPR002885">
    <property type="entry name" value="PPR_rpt"/>
</dbReference>
<dbReference type="AlphaFoldDB" id="A0A022PSE9"/>
<organism evidence="3 4">
    <name type="scientific">Erythranthe guttata</name>
    <name type="common">Yellow monkey flower</name>
    <name type="synonym">Mimulus guttatus</name>
    <dbReference type="NCBI Taxonomy" id="4155"/>
    <lineage>
        <taxon>Eukaryota</taxon>
        <taxon>Viridiplantae</taxon>
        <taxon>Streptophyta</taxon>
        <taxon>Embryophyta</taxon>
        <taxon>Tracheophyta</taxon>
        <taxon>Spermatophyta</taxon>
        <taxon>Magnoliopsida</taxon>
        <taxon>eudicotyledons</taxon>
        <taxon>Gunneridae</taxon>
        <taxon>Pentapetalae</taxon>
        <taxon>asterids</taxon>
        <taxon>lamiids</taxon>
        <taxon>Lamiales</taxon>
        <taxon>Phrymaceae</taxon>
        <taxon>Erythranthe</taxon>
    </lineage>
</organism>
<keyword evidence="4" id="KW-1185">Reference proteome</keyword>
<sequence length="317" mass="35092">ALPLYDVIEKNGDCMVDASTFTHLISACSFLRSREYGRKIHNHILKFNLLPDTILENHIVNMYGKCGLTNGSRKVFDNMPEVTRTSLIAGYSQNDHFTFGSVIKACSSIADAGLGGQLHGQVIKSEIGSHLIAQNSLTAMYTKFALISESADVFSRIKKKDLISWSSMISRFSKLGYEFEALNCLKKMLSQGSYIPNEFISEVLSVLVALSFSQNMGGRCTRSINYGLEAMLLQSYPYGGDANHATSSFSRMRHFATSAPDDITVRSLLCGSTRILYIKIGLNLDIPVSNTLLTMYANCSGYIDAYKMFDDIRTTPP</sequence>